<organism evidence="6 7">
    <name type="scientific">Aspergillus granulosus</name>
    <dbReference type="NCBI Taxonomy" id="176169"/>
    <lineage>
        <taxon>Eukaryota</taxon>
        <taxon>Fungi</taxon>
        <taxon>Dikarya</taxon>
        <taxon>Ascomycota</taxon>
        <taxon>Pezizomycotina</taxon>
        <taxon>Eurotiomycetes</taxon>
        <taxon>Eurotiomycetidae</taxon>
        <taxon>Eurotiales</taxon>
        <taxon>Aspergillaceae</taxon>
        <taxon>Aspergillus</taxon>
        <taxon>Aspergillus subgen. Nidulantes</taxon>
    </lineage>
</organism>
<dbReference type="Gene3D" id="3.40.50.300">
    <property type="entry name" value="P-loop containing nucleotide triphosphate hydrolases"/>
    <property type="match status" value="1"/>
</dbReference>
<feature type="domain" description="Nephrocystin 3-like N-terminal" evidence="5">
    <location>
        <begin position="156"/>
        <end position="324"/>
    </location>
</feature>
<evidence type="ECO:0000256" key="1">
    <source>
        <dbReference type="ARBA" id="ARBA00022737"/>
    </source>
</evidence>
<feature type="repeat" description="ANK" evidence="3">
    <location>
        <begin position="940"/>
        <end position="972"/>
    </location>
</feature>
<dbReference type="InterPro" id="IPR027417">
    <property type="entry name" value="P-loop_NTPase"/>
</dbReference>
<feature type="repeat" description="ANK" evidence="3">
    <location>
        <begin position="907"/>
        <end position="939"/>
    </location>
</feature>
<keyword evidence="7" id="KW-1185">Reference proteome</keyword>
<dbReference type="PRINTS" id="PR01415">
    <property type="entry name" value="ANKYRIN"/>
</dbReference>
<dbReference type="Pfam" id="PF12796">
    <property type="entry name" value="Ank_2"/>
    <property type="match status" value="3"/>
</dbReference>
<feature type="repeat" description="ANK" evidence="3">
    <location>
        <begin position="874"/>
        <end position="906"/>
    </location>
</feature>
<dbReference type="SUPFAM" id="SSF52540">
    <property type="entry name" value="P-loop containing nucleoside triphosphate hydrolases"/>
    <property type="match status" value="1"/>
</dbReference>
<protein>
    <recommendedName>
        <fullName evidence="8">NACHT domain-containing protein</fullName>
    </recommendedName>
</protein>
<comment type="caution">
    <text evidence="6">The sequence shown here is derived from an EMBL/GenBank/DDBJ whole genome shotgun (WGS) entry which is preliminary data.</text>
</comment>
<accession>A0ABR4H2Z5</accession>
<feature type="domain" description="GPI inositol-deacylase winged helix" evidence="4">
    <location>
        <begin position="442"/>
        <end position="533"/>
    </location>
</feature>
<proteinExistence type="predicted"/>
<name>A0ABR4H2Z5_9EURO</name>
<evidence type="ECO:0000259" key="4">
    <source>
        <dbReference type="Pfam" id="PF22939"/>
    </source>
</evidence>
<sequence length="1271" mass="141335">MAQNASNSAGAVVEGLERLSAVITRFSLIEAELARKQYAIASDLINAMARLYTAILAYMASAKRFYETNSLARVVAGMINKVQNDMDSAWKDIADKEEDAWKLRLLLRDQHVDKQLELLQIHARNPRPSRQHILRWIDAVYTDGSYELALETRLQGTCRWIFNNSVFQQWLTPDSITAKLLWLRAGPGYGKTILSASIIEYIQCLPESHTAPLVPFFFCSADDTFTRDPAAILRSWVAQLVSQNDEALEIAAHQFVNKESRAADRDIWILYGELCAKISNCVFIVDGFDECTDYNKAHVEAKQTFLKNLSETVPPTIRVLIVSREDSQLRGFATVSMPKGIHMTEYTITPEDTEDDIRSFTRDVVSERLQGTQREGLVDQISRMIIHKSDGLFLWIRLISKDISRGKPPKLLAKIVEDMPHGLVAIYQKEVDEILKFNPYERTRAIEIMRWISFASRPLRVEEICEALVIDPDSPDGYPFDELPEEWNEDYTNDQIRRLCRSLVEVRSQSFGDQVVYQTVHFVHSSVRDFLTQSVHGIPKQVNQSAEHSRIARACIHYLLYKEVSNDYRFSKETFQERLHDFSFLPYAATQWSYHANKSEGFRDALFPLVKSIFAVSSTAFALWADVFEALIDNFETTISNDASQLQRITIVTGSSDILPGSGERDPESIRQVCRSGVYLAARLGFSTLMAYALREYDLDGALSREYAWALQLALARRQRQAVEYLLEAGTPPKNQFPFGFAPIFIAANLDVGPDSEYLVNLLIAAGADVSAADSQGLTPLYASARKGNLAVVAALLSNGAVISTDPTYQWTPLHAAAVGGHNDILELLIENGADVNACGTTGFTPLYLAMMHGYGLSVRLLIDKGADTTVAKNGVTLLHLTVGRGLEEIADLLITRGAPINDLADNEFAALHHAAQAGDMAVAEVLIRRGAEINIRGQGRVIPLTLATENNKAEMVQFLLKSGADPNIPDSNGLTPFHHSVACGNKEIAALLLGSGADLSRCDLFGRTALHLAVQQQQDHLVPFLIDDGAVVDARDNTDMTPLHLAAVVGNSASAQLLVEKGADIMAETPYSAGRAQKVILARVDELLARRENTRLARALRTVIYLAIDEVQLPDPIRLGIHRMASTIESKTEVSLLALAHSERCRVSLFRRDVFEILEDPDIFLDSGWTPLHIAAFNSREDVVRLLVHHGAPIDALTSRGLSAIQIAEDQGHRNIVQLLEDLGSKVTYSHRDIPEENRARERARRVEEMRLAFASAFEEAMGGLYIGSA</sequence>
<keyword evidence="1" id="KW-0677">Repeat</keyword>
<dbReference type="InterPro" id="IPR056884">
    <property type="entry name" value="NPHP3-like_N"/>
</dbReference>
<keyword evidence="2 3" id="KW-0040">ANK repeat</keyword>
<evidence type="ECO:0008006" key="8">
    <source>
        <dbReference type="Google" id="ProtNLM"/>
    </source>
</evidence>
<dbReference type="Gene3D" id="1.25.40.20">
    <property type="entry name" value="Ankyrin repeat-containing domain"/>
    <property type="match status" value="4"/>
</dbReference>
<gene>
    <name evidence="6" type="ORF">BJX63DRAFT_340078</name>
</gene>
<dbReference type="PROSITE" id="PS50297">
    <property type="entry name" value="ANK_REP_REGION"/>
    <property type="match status" value="10"/>
</dbReference>
<dbReference type="Pfam" id="PF22939">
    <property type="entry name" value="WHD_GPIID"/>
    <property type="match status" value="1"/>
</dbReference>
<evidence type="ECO:0000313" key="6">
    <source>
        <dbReference type="EMBL" id="KAL2809829.1"/>
    </source>
</evidence>
<dbReference type="PANTHER" id="PTHR24198">
    <property type="entry name" value="ANKYRIN REPEAT AND PROTEIN KINASE DOMAIN-CONTAINING PROTEIN"/>
    <property type="match status" value="1"/>
</dbReference>
<dbReference type="InterPro" id="IPR036770">
    <property type="entry name" value="Ankyrin_rpt-contain_sf"/>
</dbReference>
<dbReference type="PANTHER" id="PTHR24198:SF165">
    <property type="entry name" value="ANKYRIN REPEAT-CONTAINING PROTEIN-RELATED"/>
    <property type="match status" value="1"/>
</dbReference>
<dbReference type="InterPro" id="IPR054471">
    <property type="entry name" value="GPIID_WHD"/>
</dbReference>
<reference evidence="6 7" key="1">
    <citation type="submission" date="2024-07" db="EMBL/GenBank/DDBJ databases">
        <title>Section-level genome sequencing and comparative genomics of Aspergillus sections Usti and Cavernicolus.</title>
        <authorList>
            <consortium name="Lawrence Berkeley National Laboratory"/>
            <person name="Nybo J.L."/>
            <person name="Vesth T.C."/>
            <person name="Theobald S."/>
            <person name="Frisvad J.C."/>
            <person name="Larsen T.O."/>
            <person name="Kjaerboelling I."/>
            <person name="Rothschild-Mancinelli K."/>
            <person name="Lyhne E.K."/>
            <person name="Kogle M.E."/>
            <person name="Barry K."/>
            <person name="Clum A."/>
            <person name="Na H."/>
            <person name="Ledsgaard L."/>
            <person name="Lin J."/>
            <person name="Lipzen A."/>
            <person name="Kuo A."/>
            <person name="Riley R."/>
            <person name="Mondo S."/>
            <person name="Labutti K."/>
            <person name="Haridas S."/>
            <person name="Pangalinan J."/>
            <person name="Salamov A.A."/>
            <person name="Simmons B.A."/>
            <person name="Magnuson J.K."/>
            <person name="Chen J."/>
            <person name="Drula E."/>
            <person name="Henrissat B."/>
            <person name="Wiebenga A."/>
            <person name="Lubbers R.J."/>
            <person name="Gomes A.C."/>
            <person name="Makela M.R."/>
            <person name="Stajich J."/>
            <person name="Grigoriev I.V."/>
            <person name="Mortensen U.H."/>
            <person name="De Vries R.P."/>
            <person name="Baker S.E."/>
            <person name="Andersen M.R."/>
        </authorList>
    </citation>
    <scope>NUCLEOTIDE SEQUENCE [LARGE SCALE GENOMIC DNA]</scope>
    <source>
        <strain evidence="6 7">CBS 588.65</strain>
    </source>
</reference>
<dbReference type="Pfam" id="PF24883">
    <property type="entry name" value="NPHP3_N"/>
    <property type="match status" value="1"/>
</dbReference>
<feature type="repeat" description="ANK" evidence="3">
    <location>
        <begin position="776"/>
        <end position="808"/>
    </location>
</feature>
<feature type="repeat" description="ANK" evidence="3">
    <location>
        <begin position="1168"/>
        <end position="1200"/>
    </location>
</feature>
<dbReference type="PROSITE" id="PS50088">
    <property type="entry name" value="ANK_REPEAT"/>
    <property type="match status" value="10"/>
</dbReference>
<dbReference type="InterPro" id="IPR002110">
    <property type="entry name" value="Ankyrin_rpt"/>
</dbReference>
<dbReference type="Pfam" id="PF00023">
    <property type="entry name" value="Ank"/>
    <property type="match status" value="3"/>
</dbReference>
<dbReference type="SUPFAM" id="SSF48403">
    <property type="entry name" value="Ankyrin repeat"/>
    <property type="match status" value="2"/>
</dbReference>
<feature type="repeat" description="ANK" evidence="3">
    <location>
        <begin position="973"/>
        <end position="1005"/>
    </location>
</feature>
<feature type="repeat" description="ANK" evidence="3">
    <location>
        <begin position="809"/>
        <end position="841"/>
    </location>
</feature>
<dbReference type="EMBL" id="JBFXLT010000081">
    <property type="protein sequence ID" value="KAL2809829.1"/>
    <property type="molecule type" value="Genomic_DNA"/>
</dbReference>
<feature type="repeat" description="ANK" evidence="3">
    <location>
        <begin position="842"/>
        <end position="874"/>
    </location>
</feature>
<feature type="repeat" description="ANK" evidence="3">
    <location>
        <begin position="1039"/>
        <end position="1071"/>
    </location>
</feature>
<dbReference type="SMART" id="SM00248">
    <property type="entry name" value="ANK"/>
    <property type="match status" value="13"/>
</dbReference>
<evidence type="ECO:0000259" key="5">
    <source>
        <dbReference type="Pfam" id="PF24883"/>
    </source>
</evidence>
<evidence type="ECO:0000256" key="2">
    <source>
        <dbReference type="ARBA" id="ARBA00023043"/>
    </source>
</evidence>
<feature type="repeat" description="ANK" evidence="3">
    <location>
        <begin position="1006"/>
        <end position="1038"/>
    </location>
</feature>
<evidence type="ECO:0000256" key="3">
    <source>
        <dbReference type="PROSITE-ProRule" id="PRU00023"/>
    </source>
</evidence>
<evidence type="ECO:0000313" key="7">
    <source>
        <dbReference type="Proteomes" id="UP001610334"/>
    </source>
</evidence>
<dbReference type="Proteomes" id="UP001610334">
    <property type="component" value="Unassembled WGS sequence"/>
</dbReference>